<proteinExistence type="predicted"/>
<evidence type="ECO:0000313" key="2">
    <source>
        <dbReference type="EMBL" id="BCJ37538.1"/>
    </source>
</evidence>
<dbReference type="Gene3D" id="2.170.16.10">
    <property type="entry name" value="Hedgehog/Intein (Hint) domain"/>
    <property type="match status" value="1"/>
</dbReference>
<gene>
    <name evidence="2" type="ORF">Athai_50410</name>
</gene>
<dbReference type="InterPro" id="IPR036844">
    <property type="entry name" value="Hint_dom_sf"/>
</dbReference>
<accession>A0A7R7HZZ5</accession>
<sequence length="289" mass="31225">MADGSSQPIDTLQVGDQVADSKPGGHGTEKHRVDRVIVTHTDHDFVDLTVTTTKASRSRRLPAGVAGPVVPAAAHATATLTTTTHHPFWDVTTHTWTQAASLHPGDTLQTPTGRAQVVALHLYTATQTTYDLTIHRLHTYYVKAGATPVLVHNCGYEAEATAAQGRAQDLEAQRGWSGGTTAVMGVRNVETGSVAIRIAINGDRAMPKSWELGAGEEFVRGAGHAEETIFNSLASNEEVVYGGTSRNVCQAICAKFMRPNSLTLGGRPFMGRADKTAFRTFWRPWRSRR</sequence>
<feature type="region of interest" description="Disordered" evidence="1">
    <location>
        <begin position="1"/>
        <end position="32"/>
    </location>
</feature>
<dbReference type="InterPro" id="IPR030934">
    <property type="entry name" value="Intein_C"/>
</dbReference>
<dbReference type="KEGG" id="atl:Athai_50410"/>
<feature type="compositionally biased region" description="Polar residues" evidence="1">
    <location>
        <begin position="1"/>
        <end position="10"/>
    </location>
</feature>
<dbReference type="Proteomes" id="UP000611640">
    <property type="component" value="Chromosome"/>
</dbReference>
<dbReference type="NCBIfam" id="TIGR01443">
    <property type="entry name" value="intein_Cterm"/>
    <property type="match status" value="1"/>
</dbReference>
<dbReference type="RefSeq" id="WP_203963735.1">
    <property type="nucleotide sequence ID" value="NZ_AP023355.1"/>
</dbReference>
<name>A0A7R7HZZ5_9ACTN</name>
<dbReference type="PROSITE" id="PS50818">
    <property type="entry name" value="INTEIN_C_TER"/>
    <property type="match status" value="1"/>
</dbReference>
<keyword evidence="3" id="KW-1185">Reference proteome</keyword>
<reference evidence="2 3" key="1">
    <citation type="submission" date="2020-08" db="EMBL/GenBank/DDBJ databases">
        <title>Whole genome shotgun sequence of Actinocatenispora thailandica NBRC 105041.</title>
        <authorList>
            <person name="Komaki H."/>
            <person name="Tamura T."/>
        </authorList>
    </citation>
    <scope>NUCLEOTIDE SEQUENCE [LARGE SCALE GENOMIC DNA]</scope>
    <source>
        <strain evidence="2 3">NBRC 105041</strain>
    </source>
</reference>
<protein>
    <recommendedName>
        <fullName evidence="4">Intein C-terminal splicing domain-containing protein</fullName>
    </recommendedName>
</protein>
<evidence type="ECO:0008006" key="4">
    <source>
        <dbReference type="Google" id="ProtNLM"/>
    </source>
</evidence>
<dbReference type="EMBL" id="AP023355">
    <property type="protein sequence ID" value="BCJ37538.1"/>
    <property type="molecule type" value="Genomic_DNA"/>
</dbReference>
<organism evidence="2 3">
    <name type="scientific">Actinocatenispora thailandica</name>
    <dbReference type="NCBI Taxonomy" id="227318"/>
    <lineage>
        <taxon>Bacteria</taxon>
        <taxon>Bacillati</taxon>
        <taxon>Actinomycetota</taxon>
        <taxon>Actinomycetes</taxon>
        <taxon>Micromonosporales</taxon>
        <taxon>Micromonosporaceae</taxon>
        <taxon>Actinocatenispora</taxon>
    </lineage>
</organism>
<dbReference type="AlphaFoldDB" id="A0A7R7HZZ5"/>
<evidence type="ECO:0000313" key="3">
    <source>
        <dbReference type="Proteomes" id="UP000611640"/>
    </source>
</evidence>
<dbReference type="Pfam" id="PF07591">
    <property type="entry name" value="PT-HINT"/>
    <property type="match status" value="1"/>
</dbReference>
<dbReference type="SUPFAM" id="SSF51294">
    <property type="entry name" value="Hedgehog/intein (Hint) domain"/>
    <property type="match status" value="1"/>
</dbReference>
<evidence type="ECO:0000256" key="1">
    <source>
        <dbReference type="SAM" id="MobiDB-lite"/>
    </source>
</evidence>